<dbReference type="GO" id="GO:0006508">
    <property type="term" value="P:proteolysis"/>
    <property type="evidence" value="ECO:0007669"/>
    <property type="project" value="InterPro"/>
</dbReference>
<dbReference type="PROSITE" id="PS51864">
    <property type="entry name" value="ASTACIN"/>
    <property type="match status" value="1"/>
</dbReference>
<dbReference type="Gene3D" id="3.40.390.10">
    <property type="entry name" value="Collagenase (Catalytic Domain)"/>
    <property type="match status" value="1"/>
</dbReference>
<evidence type="ECO:0000256" key="1">
    <source>
        <dbReference type="ARBA" id="ARBA00001947"/>
    </source>
</evidence>
<comment type="caution">
    <text evidence="4">The sequence shown here is derived from an EMBL/GenBank/DDBJ whole genome shotgun (WGS) entry which is preliminary data.</text>
</comment>
<reference evidence="4" key="1">
    <citation type="submission" date="2020-08" db="EMBL/GenBank/DDBJ databases">
        <title>Multicomponent nature underlies the extraordinary mechanical properties of spider dragline silk.</title>
        <authorList>
            <person name="Kono N."/>
            <person name="Nakamura H."/>
            <person name="Mori M."/>
            <person name="Yoshida Y."/>
            <person name="Ohtoshi R."/>
            <person name="Malay A.D."/>
            <person name="Moran D.A.P."/>
            <person name="Tomita M."/>
            <person name="Numata K."/>
            <person name="Arakawa K."/>
        </authorList>
    </citation>
    <scope>NUCLEOTIDE SEQUENCE</scope>
</reference>
<dbReference type="OrthoDB" id="6427589at2759"/>
<organism evidence="4 5">
    <name type="scientific">Nephila pilipes</name>
    <name type="common">Giant wood spider</name>
    <name type="synonym">Nephila maculata</name>
    <dbReference type="NCBI Taxonomy" id="299642"/>
    <lineage>
        <taxon>Eukaryota</taxon>
        <taxon>Metazoa</taxon>
        <taxon>Ecdysozoa</taxon>
        <taxon>Arthropoda</taxon>
        <taxon>Chelicerata</taxon>
        <taxon>Arachnida</taxon>
        <taxon>Araneae</taxon>
        <taxon>Araneomorphae</taxon>
        <taxon>Entelegynae</taxon>
        <taxon>Araneoidea</taxon>
        <taxon>Nephilidae</taxon>
        <taxon>Nephila</taxon>
    </lineage>
</organism>
<dbReference type="EMBL" id="BMAW01028966">
    <property type="protein sequence ID" value="GFU09997.1"/>
    <property type="molecule type" value="Genomic_DNA"/>
</dbReference>
<dbReference type="AlphaFoldDB" id="A0A8X6UE77"/>
<proteinExistence type="predicted"/>
<keyword evidence="5" id="KW-1185">Reference proteome</keyword>
<evidence type="ECO:0000259" key="3">
    <source>
        <dbReference type="PROSITE" id="PS51864"/>
    </source>
</evidence>
<feature type="non-terminal residue" evidence="4">
    <location>
        <position position="1"/>
    </location>
</feature>
<protein>
    <submittedName>
        <fullName evidence="4">Metalloendopeptidase</fullName>
    </submittedName>
</protein>
<evidence type="ECO:0000313" key="4">
    <source>
        <dbReference type="EMBL" id="GFU09997.1"/>
    </source>
</evidence>
<dbReference type="InterPro" id="IPR024079">
    <property type="entry name" value="MetalloPept_cat_dom_sf"/>
</dbReference>
<feature type="domain" description="Peptidase M12A" evidence="3">
    <location>
        <begin position="35"/>
        <end position="100"/>
    </location>
</feature>
<accession>A0A8X6UE77</accession>
<name>A0A8X6UE77_NEPPI</name>
<comment type="cofactor">
    <cofactor evidence="1">
        <name>Zn(2+)</name>
        <dbReference type="ChEBI" id="CHEBI:29105"/>
    </cofactor>
</comment>
<dbReference type="GO" id="GO:0004222">
    <property type="term" value="F:metalloendopeptidase activity"/>
    <property type="evidence" value="ECO:0007669"/>
    <property type="project" value="InterPro"/>
</dbReference>
<gene>
    <name evidence="4" type="primary">NCL1_17949</name>
    <name evidence="4" type="ORF">NPIL_534531</name>
</gene>
<dbReference type="Proteomes" id="UP000887013">
    <property type="component" value="Unassembled WGS sequence"/>
</dbReference>
<dbReference type="Pfam" id="PF01400">
    <property type="entry name" value="Astacin"/>
    <property type="match status" value="1"/>
</dbReference>
<comment type="caution">
    <text evidence="2">Lacks conserved residue(s) required for the propagation of feature annotation.</text>
</comment>
<evidence type="ECO:0000313" key="5">
    <source>
        <dbReference type="Proteomes" id="UP000887013"/>
    </source>
</evidence>
<sequence>MSFLKVSHFFTAIAMKALHNEHGDMRFSPEYRHGAGIKDEKFRWRNKVGEPEIPYYINPSIQQLTPLIEKAIEQYHKLTCLCFVKRTNHSDYVYMFKDSG</sequence>
<evidence type="ECO:0000256" key="2">
    <source>
        <dbReference type="PROSITE-ProRule" id="PRU01211"/>
    </source>
</evidence>
<dbReference type="InterPro" id="IPR001506">
    <property type="entry name" value="Peptidase_M12A"/>
</dbReference>